<name>A0A8S4SAT1_9NEOP</name>
<evidence type="ECO:0000313" key="2">
    <source>
        <dbReference type="Proteomes" id="UP000838756"/>
    </source>
</evidence>
<evidence type="ECO:0000313" key="1">
    <source>
        <dbReference type="EMBL" id="CAH2252309.1"/>
    </source>
</evidence>
<sequence length="112" mass="12404">MPNYKCDVNLDSVLVEIGEYGRYQIQNYVLILVAIITSALYNSQYIFTAADVKASNVLHCGPSSCGLTISTRSYQFSQICRGQQCGMRSRRRTSVAADEGARDETACEITFS</sequence>
<keyword evidence="2" id="KW-1185">Reference proteome</keyword>
<organism evidence="1 2">
    <name type="scientific">Pararge aegeria aegeria</name>
    <dbReference type="NCBI Taxonomy" id="348720"/>
    <lineage>
        <taxon>Eukaryota</taxon>
        <taxon>Metazoa</taxon>
        <taxon>Ecdysozoa</taxon>
        <taxon>Arthropoda</taxon>
        <taxon>Hexapoda</taxon>
        <taxon>Insecta</taxon>
        <taxon>Pterygota</taxon>
        <taxon>Neoptera</taxon>
        <taxon>Endopterygota</taxon>
        <taxon>Lepidoptera</taxon>
        <taxon>Glossata</taxon>
        <taxon>Ditrysia</taxon>
        <taxon>Papilionoidea</taxon>
        <taxon>Nymphalidae</taxon>
        <taxon>Satyrinae</taxon>
        <taxon>Satyrini</taxon>
        <taxon>Parargina</taxon>
        <taxon>Pararge</taxon>
    </lineage>
</organism>
<gene>
    <name evidence="1" type="primary">jg1997</name>
    <name evidence="1" type="ORF">PAEG_LOCUS22398</name>
</gene>
<accession>A0A8S4SAT1</accession>
<dbReference type="Proteomes" id="UP000838756">
    <property type="component" value="Unassembled WGS sequence"/>
</dbReference>
<reference evidence="1" key="1">
    <citation type="submission" date="2022-03" db="EMBL/GenBank/DDBJ databases">
        <authorList>
            <person name="Lindestad O."/>
        </authorList>
    </citation>
    <scope>NUCLEOTIDE SEQUENCE</scope>
</reference>
<proteinExistence type="predicted"/>
<dbReference type="EMBL" id="CAKXAJ010026033">
    <property type="protein sequence ID" value="CAH2252309.1"/>
    <property type="molecule type" value="Genomic_DNA"/>
</dbReference>
<comment type="caution">
    <text evidence="1">The sequence shown here is derived from an EMBL/GenBank/DDBJ whole genome shotgun (WGS) entry which is preliminary data.</text>
</comment>
<dbReference type="AlphaFoldDB" id="A0A8S4SAT1"/>
<dbReference type="OrthoDB" id="2261376at2759"/>
<protein>
    <submittedName>
        <fullName evidence="1">Jg1997 protein</fullName>
    </submittedName>
</protein>